<dbReference type="Proteomes" id="UP000053611">
    <property type="component" value="Unassembled WGS sequence"/>
</dbReference>
<evidence type="ECO:0000256" key="8">
    <source>
        <dbReference type="ARBA" id="ARBA00041137"/>
    </source>
</evidence>
<keyword evidence="2" id="KW-0285">Flavoprotein</keyword>
<dbReference type="SUPFAM" id="SSF51905">
    <property type="entry name" value="FAD/NAD(P)-binding domain"/>
    <property type="match status" value="1"/>
</dbReference>
<dbReference type="InterPro" id="IPR006076">
    <property type="entry name" value="FAD-dep_OxRdtase"/>
</dbReference>
<evidence type="ECO:0000256" key="3">
    <source>
        <dbReference type="ARBA" id="ARBA00022827"/>
    </source>
</evidence>
<dbReference type="RefSeq" id="XP_018275243.1">
    <property type="nucleotide sequence ID" value="XM_018421031.1"/>
</dbReference>
<evidence type="ECO:0000313" key="10">
    <source>
        <dbReference type="EMBL" id="KLT38752.1"/>
    </source>
</evidence>
<name>A0A0J0XCH3_9TREE</name>
<comment type="similarity">
    <text evidence="6">Belongs to the L2HGDH family.</text>
</comment>
<dbReference type="AlphaFoldDB" id="A0A0J0XCH3"/>
<accession>A0A0J0XCH3</accession>
<dbReference type="EMBL" id="KQ087285">
    <property type="protein sequence ID" value="KLT38752.1"/>
    <property type="molecule type" value="Genomic_DNA"/>
</dbReference>
<dbReference type="STRING" id="879819.A0A0J0XCH3"/>
<feature type="domain" description="FAD dependent oxidoreductase" evidence="9">
    <location>
        <begin position="225"/>
        <end position="448"/>
    </location>
</feature>
<protein>
    <recommendedName>
        <fullName evidence="8">L-2-hydroxyglutarate dehydrogenase, mitochondrial</fullName>
        <ecNumber evidence="7">1.1.99.2</ecNumber>
    </recommendedName>
</protein>
<evidence type="ECO:0000259" key="9">
    <source>
        <dbReference type="Pfam" id="PF01266"/>
    </source>
</evidence>
<keyword evidence="3" id="KW-0274">FAD</keyword>
<dbReference type="OrthoDB" id="498204at2759"/>
<sequence>MAAQTYAALLRQRYPFRSPTASVDHLVVGGGVLGLAIGAGLVNTAGARTTFVVERRGLLGQENTARNSEVIHSGIYYPVGSLKSRLCIRGRDLLYERCAALDIRHRKTGKLIVATDRTQIPYLDTLSTHTQHPSFSTGREPSARRPDSVIPAYFLSGQEARELEPDLSPDVCAALLVTETGIVDSAGLVDSLAREIEEDDYLSSSSHSGVGVGLANSGKNKMERGEGVIVRGTRVVRIDPAEDGGWVVQLESGWGGAEKGDVEAVHASVVVDAAGLNAASLVNEILPEEERWEMWIAKGNYMKYTGPGANVQHLIYPCPSASLDSLGTHLTFDLDGNIRFGPDAEPLLSAQHSAANPDYWQEGKYLAPSAGNLTSIAEAAQRYLPGIDASKLAPDYAGFRPNIRPPGAGFFDFIVRHAPTRKGLVECLGFASPGLTSSLAAGEYVAKLVGRDVWSNSAPLEQLAEGWEL</sequence>
<evidence type="ECO:0000256" key="4">
    <source>
        <dbReference type="ARBA" id="ARBA00023002"/>
    </source>
</evidence>
<evidence type="ECO:0000256" key="5">
    <source>
        <dbReference type="ARBA" id="ARBA00036066"/>
    </source>
</evidence>
<comment type="catalytic activity">
    <reaction evidence="5">
        <text>(S)-2-hydroxyglutarate + A = 2-oxoglutarate + AH2</text>
        <dbReference type="Rhea" id="RHEA:21252"/>
        <dbReference type="ChEBI" id="CHEBI:13193"/>
        <dbReference type="ChEBI" id="CHEBI:16782"/>
        <dbReference type="ChEBI" id="CHEBI:16810"/>
        <dbReference type="ChEBI" id="CHEBI:17499"/>
        <dbReference type="EC" id="1.1.99.2"/>
    </reaction>
</comment>
<reference evidence="10 11" key="1">
    <citation type="submission" date="2015-03" db="EMBL/GenBank/DDBJ databases">
        <title>Genomics and transcriptomics of the oil-accumulating basidiomycete yeast T. oleaginosus allow insights into substrate utilization and the diverse evolutionary trajectories of mating systems in fungi.</title>
        <authorList>
            <consortium name="DOE Joint Genome Institute"/>
            <person name="Kourist R."/>
            <person name="Kracht O."/>
            <person name="Bracharz F."/>
            <person name="Lipzen A."/>
            <person name="Nolan M."/>
            <person name="Ohm R."/>
            <person name="Grigoriev I."/>
            <person name="Sun S."/>
            <person name="Heitman J."/>
            <person name="Bruck T."/>
            <person name="Nowrousian M."/>
        </authorList>
    </citation>
    <scope>NUCLEOTIDE SEQUENCE [LARGE SCALE GENOMIC DNA]</scope>
    <source>
        <strain evidence="10 11">IBC0246</strain>
    </source>
</reference>
<dbReference type="InterPro" id="IPR036188">
    <property type="entry name" value="FAD/NAD-bd_sf"/>
</dbReference>
<organism evidence="10 11">
    <name type="scientific">Cutaneotrichosporon oleaginosum</name>
    <dbReference type="NCBI Taxonomy" id="879819"/>
    <lineage>
        <taxon>Eukaryota</taxon>
        <taxon>Fungi</taxon>
        <taxon>Dikarya</taxon>
        <taxon>Basidiomycota</taxon>
        <taxon>Agaricomycotina</taxon>
        <taxon>Tremellomycetes</taxon>
        <taxon>Trichosporonales</taxon>
        <taxon>Trichosporonaceae</taxon>
        <taxon>Cutaneotrichosporon</taxon>
    </lineage>
</organism>
<dbReference type="GO" id="GO:0047545">
    <property type="term" value="F:(S)-2-hydroxyglutarate dehydrogenase activity"/>
    <property type="evidence" value="ECO:0007669"/>
    <property type="project" value="UniProtKB-EC"/>
</dbReference>
<gene>
    <name evidence="10" type="ORF">CC85DRAFT_266607</name>
</gene>
<evidence type="ECO:0000256" key="1">
    <source>
        <dbReference type="ARBA" id="ARBA00001974"/>
    </source>
</evidence>
<comment type="cofactor">
    <cofactor evidence="1">
        <name>FAD</name>
        <dbReference type="ChEBI" id="CHEBI:57692"/>
    </cofactor>
</comment>
<feature type="domain" description="FAD dependent oxidoreductase" evidence="9">
    <location>
        <begin position="24"/>
        <end position="198"/>
    </location>
</feature>
<evidence type="ECO:0000256" key="7">
    <source>
        <dbReference type="ARBA" id="ARBA00038878"/>
    </source>
</evidence>
<evidence type="ECO:0000256" key="2">
    <source>
        <dbReference type="ARBA" id="ARBA00022630"/>
    </source>
</evidence>
<dbReference type="EC" id="1.1.99.2" evidence="7"/>
<proteinExistence type="inferred from homology"/>
<dbReference type="Pfam" id="PF01266">
    <property type="entry name" value="DAO"/>
    <property type="match status" value="2"/>
</dbReference>
<dbReference type="PANTHER" id="PTHR43104:SF4">
    <property type="entry name" value="L-2-HYDROXYGLUTARATE DEHYDROGENASE, MITOCHONDRIAL"/>
    <property type="match status" value="1"/>
</dbReference>
<keyword evidence="11" id="KW-1185">Reference proteome</keyword>
<dbReference type="PANTHER" id="PTHR43104">
    <property type="entry name" value="L-2-HYDROXYGLUTARATE DEHYDROGENASE, MITOCHONDRIAL"/>
    <property type="match status" value="1"/>
</dbReference>
<dbReference type="Gene3D" id="3.30.9.10">
    <property type="entry name" value="D-Amino Acid Oxidase, subunit A, domain 2"/>
    <property type="match status" value="1"/>
</dbReference>
<evidence type="ECO:0000256" key="6">
    <source>
        <dbReference type="ARBA" id="ARBA00037941"/>
    </source>
</evidence>
<dbReference type="GeneID" id="28981634"/>
<keyword evidence="4" id="KW-0560">Oxidoreductase</keyword>
<evidence type="ECO:0000313" key="11">
    <source>
        <dbReference type="Proteomes" id="UP000053611"/>
    </source>
</evidence>
<dbReference type="Gene3D" id="3.50.50.60">
    <property type="entry name" value="FAD/NAD(P)-binding domain"/>
    <property type="match status" value="1"/>
</dbReference>